<keyword evidence="1" id="KW-0805">Transcription regulation</keyword>
<gene>
    <name evidence="5" type="ORF">RMR22_19555</name>
</gene>
<evidence type="ECO:0000256" key="3">
    <source>
        <dbReference type="ARBA" id="ARBA00023163"/>
    </source>
</evidence>
<dbReference type="Pfam" id="PF01047">
    <property type="entry name" value="MarR"/>
    <property type="match status" value="1"/>
</dbReference>
<accession>A0AAW9FGG2</accession>
<dbReference type="PROSITE" id="PS50995">
    <property type="entry name" value="HTH_MARR_2"/>
    <property type="match status" value="1"/>
</dbReference>
<proteinExistence type="predicted"/>
<protein>
    <submittedName>
        <fullName evidence="5">MarR family transcriptional regulator</fullName>
    </submittedName>
</protein>
<reference evidence="5" key="1">
    <citation type="journal article" date="2023" name="Phytobiomes J">
        <title>Deciphering the key players within the bacterial microbiota associated with aerial crown gall tumors on rhododendron: Insights into the gallobiome.</title>
        <authorList>
            <person name="Kuzmanovic N."/>
            <person name="Nesme J."/>
            <person name="Wolf J."/>
            <person name="Neumann-Schaal M."/>
            <person name="Petersen J."/>
            <person name="Fernandez-Gnecco G."/>
            <person name="Sproeer C."/>
            <person name="Bunk B."/>
            <person name="Overmann J."/>
            <person name="Sorensen S.J."/>
            <person name="Idczak E."/>
            <person name="Smalla K."/>
        </authorList>
    </citation>
    <scope>NUCLEOTIDE SEQUENCE</scope>
    <source>
        <strain evidence="5">Rho-11.1</strain>
    </source>
</reference>
<evidence type="ECO:0000313" key="5">
    <source>
        <dbReference type="EMBL" id="MDX8304459.1"/>
    </source>
</evidence>
<comment type="caution">
    <text evidence="5">The sequence shown here is derived from an EMBL/GenBank/DDBJ whole genome shotgun (WGS) entry which is preliminary data.</text>
</comment>
<dbReference type="SUPFAM" id="SSF46785">
    <property type="entry name" value="Winged helix' DNA-binding domain"/>
    <property type="match status" value="1"/>
</dbReference>
<organism evidence="5">
    <name type="scientific">Agrobacterium rosae</name>
    <dbReference type="NCBI Taxonomy" id="1972867"/>
    <lineage>
        <taxon>Bacteria</taxon>
        <taxon>Pseudomonadati</taxon>
        <taxon>Pseudomonadota</taxon>
        <taxon>Alphaproteobacteria</taxon>
        <taxon>Hyphomicrobiales</taxon>
        <taxon>Rhizobiaceae</taxon>
        <taxon>Rhizobium/Agrobacterium group</taxon>
        <taxon>Agrobacterium</taxon>
    </lineage>
</organism>
<keyword evidence="2" id="KW-0238">DNA-binding</keyword>
<name>A0AAW9FGG2_9HYPH</name>
<dbReference type="AlphaFoldDB" id="A0AAW9FGG2"/>
<dbReference type="EMBL" id="JAVRAF010000007">
    <property type="protein sequence ID" value="MDX8304459.1"/>
    <property type="molecule type" value="Genomic_DNA"/>
</dbReference>
<dbReference type="Gene3D" id="1.10.10.10">
    <property type="entry name" value="Winged helix-like DNA-binding domain superfamily/Winged helix DNA-binding domain"/>
    <property type="match status" value="1"/>
</dbReference>
<dbReference type="PRINTS" id="PR00598">
    <property type="entry name" value="HTHMARR"/>
</dbReference>
<dbReference type="InterPro" id="IPR036390">
    <property type="entry name" value="WH_DNA-bd_sf"/>
</dbReference>
<evidence type="ECO:0000256" key="2">
    <source>
        <dbReference type="ARBA" id="ARBA00023125"/>
    </source>
</evidence>
<dbReference type="GO" id="GO:0003677">
    <property type="term" value="F:DNA binding"/>
    <property type="evidence" value="ECO:0007669"/>
    <property type="project" value="UniProtKB-KW"/>
</dbReference>
<dbReference type="RefSeq" id="WP_320203195.1">
    <property type="nucleotide sequence ID" value="NZ_CP192782.1"/>
</dbReference>
<dbReference type="SMART" id="SM00347">
    <property type="entry name" value="HTH_MARR"/>
    <property type="match status" value="1"/>
</dbReference>
<feature type="domain" description="HTH marR-type" evidence="4">
    <location>
        <begin position="7"/>
        <end position="146"/>
    </location>
</feature>
<dbReference type="GO" id="GO:0003700">
    <property type="term" value="F:DNA-binding transcription factor activity"/>
    <property type="evidence" value="ECO:0007669"/>
    <property type="project" value="InterPro"/>
</dbReference>
<dbReference type="PANTHER" id="PTHR42756:SF1">
    <property type="entry name" value="TRANSCRIPTIONAL REPRESSOR OF EMRAB OPERON"/>
    <property type="match status" value="1"/>
</dbReference>
<dbReference type="PANTHER" id="PTHR42756">
    <property type="entry name" value="TRANSCRIPTIONAL REGULATOR, MARR"/>
    <property type="match status" value="1"/>
</dbReference>
<keyword evidence="3" id="KW-0804">Transcription</keyword>
<evidence type="ECO:0000256" key="1">
    <source>
        <dbReference type="ARBA" id="ARBA00023015"/>
    </source>
</evidence>
<dbReference type="InterPro" id="IPR000835">
    <property type="entry name" value="HTH_MarR-typ"/>
</dbReference>
<dbReference type="InterPro" id="IPR036388">
    <property type="entry name" value="WH-like_DNA-bd_sf"/>
</dbReference>
<sequence>MMGMSATSKIGFLVANLNRQLEKQIAESVRPLKLPIEQVRVIEALASPVASQGMKMSELAQLIAVDASSLTKVIERMVSDSIVYRASDPNDRRTVKVLLAPKGVALFKTLRPFLENQERELLKSFEQLSKESSMPDLARVLEHLCQQTEISGESARKASR</sequence>
<evidence type="ECO:0000259" key="4">
    <source>
        <dbReference type="PROSITE" id="PS50995"/>
    </source>
</evidence>